<name>A0ABU4WLE7_9FIRM</name>
<proteinExistence type="predicted"/>
<accession>A0ABU4WLE7</accession>
<organism evidence="2 3">
    <name type="scientific">Absicoccus intestinalis</name>
    <dbReference type="NCBI Taxonomy" id="2926319"/>
    <lineage>
        <taxon>Bacteria</taxon>
        <taxon>Bacillati</taxon>
        <taxon>Bacillota</taxon>
        <taxon>Erysipelotrichia</taxon>
        <taxon>Erysipelotrichales</taxon>
        <taxon>Erysipelotrichaceae</taxon>
        <taxon>Absicoccus</taxon>
    </lineage>
</organism>
<dbReference type="Proteomes" id="UP001285244">
    <property type="component" value="Unassembled WGS sequence"/>
</dbReference>
<evidence type="ECO:0000313" key="3">
    <source>
        <dbReference type="Proteomes" id="UP001285244"/>
    </source>
</evidence>
<dbReference type="Pfam" id="PF04448">
    <property type="entry name" value="DUF551"/>
    <property type="match status" value="1"/>
</dbReference>
<dbReference type="EMBL" id="JALBUS010000007">
    <property type="protein sequence ID" value="MDX8417391.1"/>
    <property type="molecule type" value="Genomic_DNA"/>
</dbReference>
<evidence type="ECO:0000259" key="1">
    <source>
        <dbReference type="Pfam" id="PF04448"/>
    </source>
</evidence>
<feature type="domain" description="DUF551" evidence="1">
    <location>
        <begin position="83"/>
        <end position="138"/>
    </location>
</feature>
<comment type="caution">
    <text evidence="2">The sequence shown here is derived from an EMBL/GenBank/DDBJ whole genome shotgun (WGS) entry which is preliminary data.</text>
</comment>
<reference evidence="2 3" key="1">
    <citation type="submission" date="2022-03" db="EMBL/GenBank/DDBJ databases">
        <title>Novel taxa within the pig intestine.</title>
        <authorList>
            <person name="Wylensek D."/>
            <person name="Bishof K."/>
            <person name="Afrizal A."/>
            <person name="Clavel T."/>
        </authorList>
    </citation>
    <scope>NUCLEOTIDE SEQUENCE [LARGE SCALE GENOMIC DNA]</scope>
    <source>
        <strain evidence="2 3">Cla-KB-P134</strain>
    </source>
</reference>
<dbReference type="RefSeq" id="WP_320325687.1">
    <property type="nucleotide sequence ID" value="NZ_JALBUS010000007.1"/>
</dbReference>
<gene>
    <name evidence="2" type="ORF">MOZ64_05990</name>
</gene>
<sequence>MIDRKKTWQYKHILEVLNKYWINEPDEKKVIVDMSFEKENGETQHKHIVWTKELPKRKINFDYACPASTLIENFSISKQNRNEWISVNDRLPSRKGKYLVHDAGVDGVDIVEFDPNEDGWDPYYEEAITHWMELPKGPYEDED</sequence>
<protein>
    <submittedName>
        <fullName evidence="2">DUF551 domain-containing protein</fullName>
    </submittedName>
</protein>
<dbReference type="InterPro" id="IPR007539">
    <property type="entry name" value="DUF551"/>
</dbReference>
<keyword evidence="3" id="KW-1185">Reference proteome</keyword>
<evidence type="ECO:0000313" key="2">
    <source>
        <dbReference type="EMBL" id="MDX8417391.1"/>
    </source>
</evidence>